<evidence type="ECO:0000256" key="1">
    <source>
        <dbReference type="SAM" id="SignalP"/>
    </source>
</evidence>
<feature type="chain" id="PRO_5044557527" evidence="1">
    <location>
        <begin position="19"/>
        <end position="97"/>
    </location>
</feature>
<organism evidence="3 5">
    <name type="scientific">Chryseobacterium taihuense</name>
    <dbReference type="NCBI Taxonomy" id="1141221"/>
    <lineage>
        <taxon>Bacteria</taxon>
        <taxon>Pseudomonadati</taxon>
        <taxon>Bacteroidota</taxon>
        <taxon>Flavobacteriia</taxon>
        <taxon>Flavobacteriales</taxon>
        <taxon>Weeksellaceae</taxon>
        <taxon>Chryseobacterium group</taxon>
        <taxon>Chryseobacterium</taxon>
    </lineage>
</organism>
<dbReference type="KEGG" id="ctai:NCTC12078_00829"/>
<evidence type="ECO:0000313" key="4">
    <source>
        <dbReference type="Proteomes" id="UP000199242"/>
    </source>
</evidence>
<keyword evidence="1" id="KW-0732">Signal</keyword>
<dbReference type="EMBL" id="FNHD01000010">
    <property type="protein sequence ID" value="SDL99227.1"/>
    <property type="molecule type" value="Genomic_DNA"/>
</dbReference>
<keyword evidence="4" id="KW-1185">Reference proteome</keyword>
<gene>
    <name evidence="3" type="ORF">NCTC12078_00829</name>
    <name evidence="2" type="ORF">SAMN05216273_11045</name>
</gene>
<evidence type="ECO:0000313" key="5">
    <source>
        <dbReference type="Proteomes" id="UP000290013"/>
    </source>
</evidence>
<dbReference type="Proteomes" id="UP000290013">
    <property type="component" value="Chromosome"/>
</dbReference>
<dbReference type="AlphaFoldDB" id="A0A1G9PLX7"/>
<accession>A0A1G9PLX7</accession>
<reference evidence="2 4" key="1">
    <citation type="submission" date="2016-10" db="EMBL/GenBank/DDBJ databases">
        <authorList>
            <person name="Varghese N."/>
            <person name="Submissions S."/>
        </authorList>
    </citation>
    <scope>NUCLEOTIDE SEQUENCE [LARGE SCALE GENOMIC DNA]</scope>
    <source>
        <strain evidence="2 4">CGMCC 1.10941</strain>
    </source>
</reference>
<dbReference type="STRING" id="1141221.SAMN05216273_11045"/>
<evidence type="ECO:0000313" key="2">
    <source>
        <dbReference type="EMBL" id="SDL99227.1"/>
    </source>
</evidence>
<feature type="signal peptide" evidence="1">
    <location>
        <begin position="1"/>
        <end position="18"/>
    </location>
</feature>
<dbReference type="RefSeq" id="WP_089744329.1">
    <property type="nucleotide sequence ID" value="NZ_FNHD01000010.1"/>
</dbReference>
<evidence type="ECO:0000313" key="3">
    <source>
        <dbReference type="EMBL" id="VFB02848.1"/>
    </source>
</evidence>
<reference evidence="3 5" key="2">
    <citation type="submission" date="2019-02" db="EMBL/GenBank/DDBJ databases">
        <authorList>
            <consortium name="Pathogen Informatics"/>
        </authorList>
    </citation>
    <scope>NUCLEOTIDE SEQUENCE [LARGE SCALE GENOMIC DNA]</scope>
    <source>
        <strain evidence="3 5">3012STDY6944375</strain>
    </source>
</reference>
<proteinExistence type="predicted"/>
<dbReference type="EMBL" id="LR215974">
    <property type="protein sequence ID" value="VFB02848.1"/>
    <property type="molecule type" value="Genomic_DNA"/>
</dbReference>
<name>A0A1G9PLX7_9FLAO</name>
<protein>
    <submittedName>
        <fullName evidence="3">Uncharacterized protein</fullName>
    </submittedName>
</protein>
<accession>A0A4U8WJD2</accession>
<dbReference type="OrthoDB" id="1270436at2"/>
<sequence length="97" mass="10967">MKKIILLAAFGVAGLVSAKSNEKKETKNAKVKTIFVESKCNKKQHILKYYNPIRLESSCGYVEFITLTPEDHPSCLLVELAHMEEFCYASVDGEWLV</sequence>
<dbReference type="Proteomes" id="UP000199242">
    <property type="component" value="Unassembled WGS sequence"/>
</dbReference>